<comment type="catalytic activity">
    <reaction evidence="1">
        <text>ATP + protein L-histidine = ADP + protein N-phospho-L-histidine.</text>
        <dbReference type="EC" id="2.7.13.3"/>
    </reaction>
</comment>
<dbReference type="InterPro" id="IPR008207">
    <property type="entry name" value="Sig_transdc_His_kin_Hpt_dom"/>
</dbReference>
<dbReference type="InterPro" id="IPR003594">
    <property type="entry name" value="HATPase_dom"/>
</dbReference>
<evidence type="ECO:0000256" key="4">
    <source>
        <dbReference type="ARBA" id="ARBA00022475"/>
    </source>
</evidence>
<feature type="domain" description="HPt" evidence="18">
    <location>
        <begin position="715"/>
        <end position="806"/>
    </location>
</feature>
<organism evidence="19 20">
    <name type="scientific">Salegentibacter flavus</name>
    <dbReference type="NCBI Taxonomy" id="287099"/>
    <lineage>
        <taxon>Bacteria</taxon>
        <taxon>Pseudomonadati</taxon>
        <taxon>Bacteroidota</taxon>
        <taxon>Flavobacteriia</taxon>
        <taxon>Flavobacteriales</taxon>
        <taxon>Flavobacteriaceae</taxon>
        <taxon>Salegentibacter</taxon>
    </lineage>
</organism>
<dbReference type="PANTHER" id="PTHR43047">
    <property type="entry name" value="TWO-COMPONENT HISTIDINE PROTEIN KINASE"/>
    <property type="match status" value="1"/>
</dbReference>
<dbReference type="InterPro" id="IPR036641">
    <property type="entry name" value="HPT_dom_sf"/>
</dbReference>
<dbReference type="InterPro" id="IPR001789">
    <property type="entry name" value="Sig_transdc_resp-reg_receiver"/>
</dbReference>
<dbReference type="InterPro" id="IPR011006">
    <property type="entry name" value="CheY-like_superfamily"/>
</dbReference>
<feature type="domain" description="Response regulatory" evidence="17">
    <location>
        <begin position="568"/>
        <end position="683"/>
    </location>
</feature>
<dbReference type="CDD" id="cd00082">
    <property type="entry name" value="HisKA"/>
    <property type="match status" value="1"/>
</dbReference>
<feature type="transmembrane region" description="Helical" evidence="15">
    <location>
        <begin position="268"/>
        <end position="289"/>
    </location>
</feature>
<dbReference type="EC" id="2.7.13.3" evidence="3"/>
<reference evidence="19 20" key="1">
    <citation type="submission" date="2016-10" db="EMBL/GenBank/DDBJ databases">
        <authorList>
            <person name="de Groot N.N."/>
        </authorList>
    </citation>
    <scope>NUCLEOTIDE SEQUENCE [LARGE SCALE GENOMIC DNA]</scope>
    <source>
        <strain evidence="19 20">DSM 17794</strain>
    </source>
</reference>
<evidence type="ECO:0000256" key="3">
    <source>
        <dbReference type="ARBA" id="ARBA00012438"/>
    </source>
</evidence>
<evidence type="ECO:0000313" key="19">
    <source>
        <dbReference type="EMBL" id="SFN26422.1"/>
    </source>
</evidence>
<feature type="modified residue" description="Phosphohistidine" evidence="13">
    <location>
        <position position="754"/>
    </location>
</feature>
<evidence type="ECO:0000256" key="6">
    <source>
        <dbReference type="ARBA" id="ARBA00022553"/>
    </source>
</evidence>
<dbReference type="Proteomes" id="UP000199153">
    <property type="component" value="Unassembled WGS sequence"/>
</dbReference>
<dbReference type="FunFam" id="3.30.565.10:FF:000010">
    <property type="entry name" value="Sensor histidine kinase RcsC"/>
    <property type="match status" value="1"/>
</dbReference>
<keyword evidence="6 14" id="KW-0597">Phosphoprotein</keyword>
<dbReference type="PRINTS" id="PR00344">
    <property type="entry name" value="BCTRLSENSOR"/>
</dbReference>
<proteinExistence type="predicted"/>
<dbReference type="Gene3D" id="3.30.565.10">
    <property type="entry name" value="Histidine kinase-like ATPase, C-terminal domain"/>
    <property type="match status" value="1"/>
</dbReference>
<keyword evidence="7" id="KW-0808">Transferase</keyword>
<keyword evidence="10" id="KW-0067">ATP-binding</keyword>
<evidence type="ECO:0000256" key="7">
    <source>
        <dbReference type="ARBA" id="ARBA00022679"/>
    </source>
</evidence>
<dbReference type="EMBL" id="FOVL01000001">
    <property type="protein sequence ID" value="SFN26422.1"/>
    <property type="molecule type" value="Genomic_DNA"/>
</dbReference>
<dbReference type="AlphaFoldDB" id="A0A1I4XKW9"/>
<evidence type="ECO:0000259" key="16">
    <source>
        <dbReference type="PROSITE" id="PS50109"/>
    </source>
</evidence>
<keyword evidence="9" id="KW-0418">Kinase</keyword>
<dbReference type="Pfam" id="PF00512">
    <property type="entry name" value="HisKA"/>
    <property type="match status" value="1"/>
</dbReference>
<keyword evidence="10" id="KW-0547">Nucleotide-binding</keyword>
<evidence type="ECO:0000256" key="14">
    <source>
        <dbReference type="PROSITE-ProRule" id="PRU00169"/>
    </source>
</evidence>
<dbReference type="InterPro" id="IPR036890">
    <property type="entry name" value="HATPase_C_sf"/>
</dbReference>
<dbReference type="CDD" id="cd17546">
    <property type="entry name" value="REC_hyHK_CKI1_RcsC-like"/>
    <property type="match status" value="1"/>
</dbReference>
<dbReference type="STRING" id="287099.SAMN05660413_00124"/>
<keyword evidence="11 15" id="KW-1133">Transmembrane helix</keyword>
<dbReference type="OrthoDB" id="1046984at2"/>
<dbReference type="GO" id="GO:0005886">
    <property type="term" value="C:plasma membrane"/>
    <property type="evidence" value="ECO:0007669"/>
    <property type="project" value="UniProtKB-SubCell"/>
</dbReference>
<feature type="domain" description="Histidine kinase" evidence="16">
    <location>
        <begin position="322"/>
        <end position="543"/>
    </location>
</feature>
<evidence type="ECO:0000256" key="5">
    <source>
        <dbReference type="ARBA" id="ARBA00022519"/>
    </source>
</evidence>
<comment type="subcellular location">
    <subcellularLocation>
        <location evidence="2">Cell inner membrane</location>
        <topology evidence="2">Multi-pass membrane protein</topology>
    </subcellularLocation>
</comment>
<protein>
    <recommendedName>
        <fullName evidence="3">histidine kinase</fullName>
        <ecNumber evidence="3">2.7.13.3</ecNumber>
    </recommendedName>
</protein>
<dbReference type="SMART" id="SM00387">
    <property type="entry name" value="HATPase_c"/>
    <property type="match status" value="1"/>
</dbReference>
<dbReference type="SUPFAM" id="SSF47384">
    <property type="entry name" value="Homodimeric domain of signal transducing histidine kinase"/>
    <property type="match status" value="1"/>
</dbReference>
<keyword evidence="20" id="KW-1185">Reference proteome</keyword>
<keyword evidence="12 15" id="KW-0472">Membrane</keyword>
<name>A0A1I4XKW9_9FLAO</name>
<evidence type="ECO:0000256" key="15">
    <source>
        <dbReference type="SAM" id="Phobius"/>
    </source>
</evidence>
<dbReference type="SUPFAM" id="SSF52172">
    <property type="entry name" value="CheY-like"/>
    <property type="match status" value="1"/>
</dbReference>
<keyword evidence="8 15" id="KW-0812">Transmembrane</keyword>
<evidence type="ECO:0000256" key="2">
    <source>
        <dbReference type="ARBA" id="ARBA00004429"/>
    </source>
</evidence>
<evidence type="ECO:0000256" key="11">
    <source>
        <dbReference type="ARBA" id="ARBA00022989"/>
    </source>
</evidence>
<evidence type="ECO:0000256" key="13">
    <source>
        <dbReference type="PROSITE-ProRule" id="PRU00110"/>
    </source>
</evidence>
<dbReference type="Gene3D" id="1.20.120.160">
    <property type="entry name" value="HPT domain"/>
    <property type="match status" value="1"/>
</dbReference>
<accession>A0A1I4XKW9</accession>
<keyword evidence="5" id="KW-0997">Cell inner membrane</keyword>
<evidence type="ECO:0000313" key="20">
    <source>
        <dbReference type="Proteomes" id="UP000199153"/>
    </source>
</evidence>
<dbReference type="SUPFAM" id="SSF47226">
    <property type="entry name" value="Histidine-containing phosphotransfer domain, HPT domain"/>
    <property type="match status" value="1"/>
</dbReference>
<dbReference type="SMART" id="SM00448">
    <property type="entry name" value="REC"/>
    <property type="match status" value="1"/>
</dbReference>
<dbReference type="SMART" id="SM00388">
    <property type="entry name" value="HisKA"/>
    <property type="match status" value="1"/>
</dbReference>
<dbReference type="Pfam" id="PF00072">
    <property type="entry name" value="Response_reg"/>
    <property type="match status" value="1"/>
</dbReference>
<dbReference type="SUPFAM" id="SSF55874">
    <property type="entry name" value="ATPase domain of HSP90 chaperone/DNA topoisomerase II/histidine kinase"/>
    <property type="match status" value="1"/>
</dbReference>
<dbReference type="CDD" id="cd16922">
    <property type="entry name" value="HATPase_EvgS-ArcB-TorS-like"/>
    <property type="match status" value="1"/>
</dbReference>
<dbReference type="Pfam" id="PF02518">
    <property type="entry name" value="HATPase_c"/>
    <property type="match status" value="1"/>
</dbReference>
<gene>
    <name evidence="19" type="ORF">SAMN05660413_00124</name>
</gene>
<sequence>MRNTKRSITFKVVAGYLLVAALAALSVWFVYTQVVAFTNLADSNTTNNEKLFLVSDITTELYETENISRRLIQTGKESDLELYQEHLATIQNNISLLKESYTDTQMKTELDSISALLSRKTNNLNELLILREQDRNTNYYTQVLEELRKVDPSFNANNYEERFAKLEPHQRRVLIKLLEFSEEDNEEQLTNRTADSLIGSVKNVLSELETANQQFRQQIIQKENELLDNDLILNQQLRSVLATIEQEEREASLNRAESSEKMLKNTSIIMISAGLVSIVIILVFLFLIIKDVSRSQRYRSQLEEAKTFAESLLKSREQFMAAITHDLRSPLNTLIGYTDLMEKSSLNNKQNHYLTHVKKSSDFILRLVNDLLDLSKLEAGKMLVEKLPFNPKKLIEDSVHNALPGEINKDVEIIIDAAPETDVQVLSDPFRIKQIIANLVTNAYKFTYEGEVRVSAGLRKEIEDSYTLIISVKDSGIGIPKEKQEKIFEEFSQENSKIEKQYGGTGLGLTITKSLTTLLKGKLELISAPGDGSEFIVYLPVVKTEKQEQLIAKPEEQSPPPALLKNKKALVVDDEPSQLALTQELVKSLGLTCESSLNGYDALNKLKSDKFDLVLTDIQMPRMDGLELISQIKEDPKTKNIPVIAISGRTSLEPDFYTKAGFEKSLIKPYKPQELLNSIAQIFKVKVATNNYLPPSKRPGTEYDLEEIYQFSGGDEKAMHIIINAFLDSSEKNLEDLEEAFKKQDQEKMASVAHKMLPMFKQMKAHSIAQKLREIETYNDLDEPGFTGLIKNIRLLMNNLKTEITV</sequence>
<evidence type="ECO:0000256" key="10">
    <source>
        <dbReference type="ARBA" id="ARBA00022840"/>
    </source>
</evidence>
<dbReference type="InterPro" id="IPR036097">
    <property type="entry name" value="HisK_dim/P_sf"/>
</dbReference>
<dbReference type="InterPro" id="IPR003661">
    <property type="entry name" value="HisK_dim/P_dom"/>
</dbReference>
<dbReference type="InterPro" id="IPR005467">
    <property type="entry name" value="His_kinase_dom"/>
</dbReference>
<evidence type="ECO:0000256" key="9">
    <source>
        <dbReference type="ARBA" id="ARBA00022777"/>
    </source>
</evidence>
<dbReference type="GO" id="GO:0000155">
    <property type="term" value="F:phosphorelay sensor kinase activity"/>
    <property type="evidence" value="ECO:0007669"/>
    <property type="project" value="InterPro"/>
</dbReference>
<evidence type="ECO:0000259" key="17">
    <source>
        <dbReference type="PROSITE" id="PS50110"/>
    </source>
</evidence>
<feature type="modified residue" description="4-aspartylphosphate" evidence="14">
    <location>
        <position position="617"/>
    </location>
</feature>
<evidence type="ECO:0000256" key="1">
    <source>
        <dbReference type="ARBA" id="ARBA00000085"/>
    </source>
</evidence>
<evidence type="ECO:0000256" key="12">
    <source>
        <dbReference type="ARBA" id="ARBA00023136"/>
    </source>
</evidence>
<dbReference type="PROSITE" id="PS50109">
    <property type="entry name" value="HIS_KIN"/>
    <property type="match status" value="1"/>
</dbReference>
<evidence type="ECO:0000259" key="18">
    <source>
        <dbReference type="PROSITE" id="PS50894"/>
    </source>
</evidence>
<evidence type="ECO:0000256" key="8">
    <source>
        <dbReference type="ARBA" id="ARBA00022692"/>
    </source>
</evidence>
<dbReference type="PROSITE" id="PS50894">
    <property type="entry name" value="HPT"/>
    <property type="match status" value="1"/>
</dbReference>
<dbReference type="InterPro" id="IPR004358">
    <property type="entry name" value="Sig_transdc_His_kin-like_C"/>
</dbReference>
<dbReference type="Gene3D" id="3.40.50.2300">
    <property type="match status" value="1"/>
</dbReference>
<dbReference type="Gene3D" id="1.10.287.130">
    <property type="match status" value="1"/>
</dbReference>
<feature type="transmembrane region" description="Helical" evidence="15">
    <location>
        <begin position="12"/>
        <end position="31"/>
    </location>
</feature>
<dbReference type="PROSITE" id="PS50110">
    <property type="entry name" value="RESPONSE_REGULATORY"/>
    <property type="match status" value="1"/>
</dbReference>
<dbReference type="RefSeq" id="WP_093404564.1">
    <property type="nucleotide sequence ID" value="NZ_FOVL01000001.1"/>
</dbReference>
<keyword evidence="4" id="KW-1003">Cell membrane</keyword>